<dbReference type="Pfam" id="PF19551">
    <property type="entry name" value="DUF6074"/>
    <property type="match status" value="1"/>
</dbReference>
<comment type="caution">
    <text evidence="1">The sequence shown here is derived from an EMBL/GenBank/DDBJ whole genome shotgun (WGS) entry which is preliminary data.</text>
</comment>
<dbReference type="InterPro" id="IPR045720">
    <property type="entry name" value="DUF6074"/>
</dbReference>
<organism evidence="1 2">
    <name type="scientific">Rhizobium leguminosarum</name>
    <dbReference type="NCBI Taxonomy" id="384"/>
    <lineage>
        <taxon>Bacteria</taxon>
        <taxon>Pseudomonadati</taxon>
        <taxon>Pseudomonadota</taxon>
        <taxon>Alphaproteobacteria</taxon>
        <taxon>Hyphomicrobiales</taxon>
        <taxon>Rhizobiaceae</taxon>
        <taxon>Rhizobium/Agrobacterium group</taxon>
        <taxon>Rhizobium</taxon>
    </lineage>
</organism>
<sequence>MTRVCCFPLDRQHAEVRRCAGTLQRLQGDMANAYWQREMRGLSSRLRVLGLLEDEISRQAVAFTVATQIELERLFAVAAEREHLI</sequence>
<dbReference type="Proteomes" id="UP000471705">
    <property type="component" value="Unassembled WGS sequence"/>
</dbReference>
<dbReference type="AlphaFoldDB" id="A0A7K3VEX4"/>
<accession>A0A7K3VEX4</accession>
<evidence type="ECO:0000313" key="1">
    <source>
        <dbReference type="EMBL" id="NEK15715.1"/>
    </source>
</evidence>
<proteinExistence type="predicted"/>
<name>A0A7K3VEX4_RHILE</name>
<reference evidence="1 2" key="1">
    <citation type="submission" date="2019-12" db="EMBL/GenBank/DDBJ databases">
        <title>Rhizobium genotypes associated with high levels of biological nitrogen fixation by grain legumes in a temperate-maritime cropping system.</title>
        <authorList>
            <person name="Maluk M."/>
            <person name="Francesc Ferrando Molina F."/>
            <person name="Lopez Del Egido L."/>
            <person name="Lafos M."/>
            <person name="Langarica-Fuentes A."/>
            <person name="Gebre Yohannes G."/>
            <person name="Young M.W."/>
            <person name="Martin P."/>
            <person name="Gantlett R."/>
            <person name="Kenicer G."/>
            <person name="Hawes C."/>
            <person name="Begg G.S."/>
            <person name="Quilliam R.S."/>
            <person name="Squire G.R."/>
            <person name="Poole P.S."/>
            <person name="Young P.W."/>
            <person name="Iannetta P.M."/>
            <person name="James E.K."/>
        </authorList>
    </citation>
    <scope>NUCLEOTIDE SEQUENCE [LARGE SCALE GENOMIC DNA]</scope>
    <source>
        <strain evidence="1 2">JHI54</strain>
    </source>
</reference>
<evidence type="ECO:0000313" key="2">
    <source>
        <dbReference type="Proteomes" id="UP000471705"/>
    </source>
</evidence>
<dbReference type="EMBL" id="WUFV01000005">
    <property type="protein sequence ID" value="NEK15715.1"/>
    <property type="molecule type" value="Genomic_DNA"/>
</dbReference>
<dbReference type="RefSeq" id="WP_164046902.1">
    <property type="nucleotide sequence ID" value="NZ_WUFV01000005.1"/>
</dbReference>
<gene>
    <name evidence="1" type="ORF">GR257_12725</name>
</gene>
<protein>
    <submittedName>
        <fullName evidence="1">Uncharacterized protein</fullName>
    </submittedName>
</protein>